<comment type="caution">
    <text evidence="11">The sequence shown here is derived from an EMBL/GenBank/DDBJ whole genome shotgun (WGS) entry which is preliminary data.</text>
</comment>
<feature type="transmembrane region" description="Helical" evidence="9">
    <location>
        <begin position="46"/>
        <end position="67"/>
    </location>
</feature>
<evidence type="ECO:0000256" key="9">
    <source>
        <dbReference type="RuleBase" id="RU363111"/>
    </source>
</evidence>
<keyword evidence="7 9" id="KW-0472">Membrane</keyword>
<organism evidence="11 12">
    <name type="scientific">Gnathostoma spinigerum</name>
    <dbReference type="NCBI Taxonomy" id="75299"/>
    <lineage>
        <taxon>Eukaryota</taxon>
        <taxon>Metazoa</taxon>
        <taxon>Ecdysozoa</taxon>
        <taxon>Nematoda</taxon>
        <taxon>Chromadorea</taxon>
        <taxon>Rhabditida</taxon>
        <taxon>Spirurina</taxon>
        <taxon>Gnathostomatomorpha</taxon>
        <taxon>Gnathostomatoidea</taxon>
        <taxon>Gnathostomatidae</taxon>
        <taxon>Gnathostoma</taxon>
    </lineage>
</organism>
<comment type="similarity">
    <text evidence="8 9">Belongs to the SFT2 family.</text>
</comment>
<dbReference type="AlphaFoldDB" id="A0ABD6EBL3"/>
<protein>
    <recommendedName>
        <fullName evidence="9">Vesicle transport protein</fullName>
    </recommendedName>
</protein>
<evidence type="ECO:0000256" key="10">
    <source>
        <dbReference type="SAM" id="MobiDB-lite"/>
    </source>
</evidence>
<dbReference type="Proteomes" id="UP001608902">
    <property type="component" value="Unassembled WGS sequence"/>
</dbReference>
<dbReference type="Pfam" id="PF04178">
    <property type="entry name" value="Got1"/>
    <property type="match status" value="1"/>
</dbReference>
<evidence type="ECO:0000256" key="1">
    <source>
        <dbReference type="ARBA" id="ARBA00003566"/>
    </source>
</evidence>
<name>A0ABD6EBL3_9BILA</name>
<evidence type="ECO:0000256" key="7">
    <source>
        <dbReference type="ARBA" id="ARBA00023136"/>
    </source>
</evidence>
<comment type="subcellular location">
    <subcellularLocation>
        <location evidence="2 9">Membrane</location>
        <topology evidence="2 9">Multi-pass membrane protein</topology>
    </subcellularLocation>
</comment>
<evidence type="ECO:0000256" key="4">
    <source>
        <dbReference type="ARBA" id="ARBA00022692"/>
    </source>
</evidence>
<dbReference type="GO" id="GO:0012505">
    <property type="term" value="C:endomembrane system"/>
    <property type="evidence" value="ECO:0007669"/>
    <property type="project" value="UniProtKB-ARBA"/>
</dbReference>
<evidence type="ECO:0000256" key="5">
    <source>
        <dbReference type="ARBA" id="ARBA00022927"/>
    </source>
</evidence>
<evidence type="ECO:0000256" key="2">
    <source>
        <dbReference type="ARBA" id="ARBA00004141"/>
    </source>
</evidence>
<keyword evidence="5 9" id="KW-0653">Protein transport</keyword>
<reference evidence="11 12" key="1">
    <citation type="submission" date="2024-08" db="EMBL/GenBank/DDBJ databases">
        <title>Gnathostoma spinigerum genome.</title>
        <authorList>
            <person name="Gonzalez-Bertolin B."/>
            <person name="Monzon S."/>
            <person name="Zaballos A."/>
            <person name="Jimenez P."/>
            <person name="Dekumyoy P."/>
            <person name="Varona S."/>
            <person name="Cuesta I."/>
            <person name="Sumanam S."/>
            <person name="Adisakwattana P."/>
            <person name="Gasser R.B."/>
            <person name="Hernandez-Gonzalez A."/>
            <person name="Young N.D."/>
            <person name="Perteguer M.J."/>
        </authorList>
    </citation>
    <scope>NUCLEOTIDE SEQUENCE [LARGE SCALE GENOMIC DNA]</scope>
    <source>
        <strain evidence="11">AL3</strain>
        <tissue evidence="11">Liver</tissue>
    </source>
</reference>
<feature type="transmembrane region" description="Helical" evidence="9">
    <location>
        <begin position="132"/>
        <end position="154"/>
    </location>
</feature>
<keyword evidence="4 9" id="KW-0812">Transmembrane</keyword>
<evidence type="ECO:0000256" key="3">
    <source>
        <dbReference type="ARBA" id="ARBA00022448"/>
    </source>
</evidence>
<dbReference type="InterPro" id="IPR007305">
    <property type="entry name" value="Vesicle_transpt_Got1/SFT2"/>
</dbReference>
<feature type="transmembrane region" description="Helical" evidence="9">
    <location>
        <begin position="107"/>
        <end position="126"/>
    </location>
</feature>
<feature type="region of interest" description="Disordered" evidence="10">
    <location>
        <begin position="1"/>
        <end position="34"/>
    </location>
</feature>
<gene>
    <name evidence="11" type="ORF">AB6A40_002243</name>
</gene>
<dbReference type="PANTHER" id="PTHR23137">
    <property type="entry name" value="VESICLE TRANSPORT PROTEIN-RELATED"/>
    <property type="match status" value="1"/>
</dbReference>
<evidence type="ECO:0000313" key="11">
    <source>
        <dbReference type="EMBL" id="MFH4975534.1"/>
    </source>
</evidence>
<dbReference type="InterPro" id="IPR011691">
    <property type="entry name" value="Vesicle_transpt_SFT2"/>
</dbReference>
<proteinExistence type="inferred from homology"/>
<evidence type="ECO:0000256" key="6">
    <source>
        <dbReference type="ARBA" id="ARBA00022989"/>
    </source>
</evidence>
<keyword evidence="3 9" id="KW-0813">Transport</keyword>
<keyword evidence="6 9" id="KW-1133">Transmembrane helix</keyword>
<dbReference type="PANTHER" id="PTHR23137:SF6">
    <property type="entry name" value="VESICLE TRANSPORT PROTEIN"/>
    <property type="match status" value="1"/>
</dbReference>
<keyword evidence="12" id="KW-1185">Reference proteome</keyword>
<evidence type="ECO:0000313" key="12">
    <source>
        <dbReference type="Proteomes" id="UP001608902"/>
    </source>
</evidence>
<feature type="transmembrane region" description="Helical" evidence="9">
    <location>
        <begin position="73"/>
        <end position="95"/>
    </location>
</feature>
<dbReference type="GO" id="GO:0016020">
    <property type="term" value="C:membrane"/>
    <property type="evidence" value="ECO:0007669"/>
    <property type="project" value="UniProtKB-SubCell"/>
</dbReference>
<dbReference type="GO" id="GO:0015031">
    <property type="term" value="P:protein transport"/>
    <property type="evidence" value="ECO:0007669"/>
    <property type="project" value="UniProtKB-KW"/>
</dbReference>
<dbReference type="EMBL" id="JBGFUD010000959">
    <property type="protein sequence ID" value="MFH4975534.1"/>
    <property type="molecule type" value="Genomic_DNA"/>
</dbReference>
<evidence type="ECO:0000256" key="8">
    <source>
        <dbReference type="ARBA" id="ARBA00025800"/>
    </source>
</evidence>
<accession>A0ABD6EBL3</accession>
<dbReference type="GO" id="GO:0005737">
    <property type="term" value="C:cytoplasm"/>
    <property type="evidence" value="ECO:0007669"/>
    <property type="project" value="UniProtKB-ARBA"/>
</dbReference>
<comment type="function">
    <text evidence="1 9">May be involved in fusion of retrograde transport vesicles derived from an endocytic compartment with the Golgi complex.</text>
</comment>
<sequence length="168" mass="18409">MTTAVRESGVRVSVDDASESLSRQQSKNNEDPEITTSMPWDLRVQCFIGCIILSLVCSFMGSALILVRKLTGFSVMVSLGSIVSLLGTCFLMGPINQLKKMCEKSRYLASLIYILMIALTLVAGLILENPILAIVCVVGQYIAMAWYSISYIPFARNLVANIFSYCCG</sequence>